<sequence>MTAQEGRRERHPDPASRPGERSVAPAEPETLEPIRQMESLLRAAEQMEAELAEPQPDLDLLEQLMAERSEAQRRVAHWFERRRQAGTDERRADGRDALEEEMAALARAVLECDRRTAERATALRRQALEGLREVKGRRGAADAYRRAVIEPARQDGAFFDGQI</sequence>
<dbReference type="Proteomes" id="UP001332192">
    <property type="component" value="Chromosome"/>
</dbReference>
<feature type="coiled-coil region" evidence="1">
    <location>
        <begin position="61"/>
        <end position="115"/>
    </location>
</feature>
<keyword evidence="4" id="KW-1185">Reference proteome</keyword>
<organism evidence="3 4">
    <name type="scientific">Carboxydichorda subterranea</name>
    <dbReference type="NCBI Taxonomy" id="3109565"/>
    <lineage>
        <taxon>Bacteria</taxon>
        <taxon>Bacillati</taxon>
        <taxon>Bacillota</taxon>
        <taxon>Limnochordia</taxon>
        <taxon>Limnochordales</taxon>
        <taxon>Geochordaceae</taxon>
        <taxon>Carboxydichorda</taxon>
    </lineage>
</organism>
<reference evidence="3 4" key="1">
    <citation type="journal article" date="2024" name="Front. Microbiol.">
        <title>Novel thermophilic genera Geochorda gen. nov. and Carboxydochorda gen. nov. from the deep terrestrial subsurface reveal the ecophysiological diversity in the class Limnochordia.</title>
        <authorList>
            <person name="Karnachuk O.V."/>
            <person name="Lukina A.P."/>
            <person name="Avakyan M.R."/>
            <person name="Kadnikov V.V."/>
            <person name="Begmatov S."/>
            <person name="Beletsky A.V."/>
            <person name="Vlasova K.G."/>
            <person name="Novikov A.A."/>
            <person name="Shcherbakova V.A."/>
            <person name="Mardanov A.V."/>
            <person name="Ravin N.V."/>
        </authorList>
    </citation>
    <scope>NUCLEOTIDE SEQUENCE [LARGE SCALE GENOMIC DNA]</scope>
    <source>
        <strain evidence="3 4">L945</strain>
    </source>
</reference>
<evidence type="ECO:0000256" key="1">
    <source>
        <dbReference type="SAM" id="Coils"/>
    </source>
</evidence>
<protein>
    <submittedName>
        <fullName evidence="3">Uncharacterized protein</fullName>
    </submittedName>
</protein>
<evidence type="ECO:0000256" key="2">
    <source>
        <dbReference type="SAM" id="MobiDB-lite"/>
    </source>
</evidence>
<evidence type="ECO:0000313" key="3">
    <source>
        <dbReference type="EMBL" id="WRP16188.1"/>
    </source>
</evidence>
<feature type="compositionally biased region" description="Basic and acidic residues" evidence="2">
    <location>
        <begin position="1"/>
        <end position="20"/>
    </location>
</feature>
<proteinExistence type="predicted"/>
<gene>
    <name evidence="3" type="ORF">U7230_08730</name>
</gene>
<feature type="region of interest" description="Disordered" evidence="2">
    <location>
        <begin position="1"/>
        <end position="35"/>
    </location>
</feature>
<evidence type="ECO:0000313" key="4">
    <source>
        <dbReference type="Proteomes" id="UP001332192"/>
    </source>
</evidence>
<dbReference type="RefSeq" id="WP_324715460.1">
    <property type="nucleotide sequence ID" value="NZ_CP141615.1"/>
</dbReference>
<keyword evidence="1" id="KW-0175">Coiled coil</keyword>
<name>A0ABZ1BUB9_9FIRM</name>
<dbReference type="EMBL" id="CP141615">
    <property type="protein sequence ID" value="WRP16188.1"/>
    <property type="molecule type" value="Genomic_DNA"/>
</dbReference>
<accession>A0ABZ1BUB9</accession>